<dbReference type="EMBL" id="KX889068">
    <property type="protein sequence ID" value="APC46098.1"/>
    <property type="molecule type" value="Genomic_DNA"/>
</dbReference>
<evidence type="ECO:0000313" key="2">
    <source>
        <dbReference type="Proteomes" id="UP000225978"/>
    </source>
</evidence>
<keyword evidence="2" id="KW-1185">Reference proteome</keyword>
<gene>
    <name evidence="1" type="ORF">vBVspPpVa5_0051</name>
</gene>
<accession>A0A1J0GV87</accession>
<proteinExistence type="predicted"/>
<dbReference type="Proteomes" id="UP000225978">
    <property type="component" value="Segment"/>
</dbReference>
<name>A0A1J0GV87_9CAUD</name>
<protein>
    <submittedName>
        <fullName evidence="1">Uncharacterized protein</fullName>
    </submittedName>
</protein>
<organism evidence="1 2">
    <name type="scientific">Vibrio phage vB_VspP_pVa5</name>
    <dbReference type="NCBI Taxonomy" id="1913109"/>
    <lineage>
        <taxon>Viruses</taxon>
        <taxon>Duplodnaviria</taxon>
        <taxon>Heunggongvirae</taxon>
        <taxon>Uroviricota</taxon>
        <taxon>Caudoviricetes</taxon>
        <taxon>Schitoviridae</taxon>
        <taxon>Pontosvirinae</taxon>
        <taxon>Galateavirus</taxon>
        <taxon>Galateavirus PVA5</taxon>
    </lineage>
</organism>
<sequence>MVEIHSRPDYETGSSYFRYKCVYEDKTIRFFGLTHASHERLSEADAFYTRSDYTFLQNAESLEAFQQEQQLLNILEE</sequence>
<reference evidence="1 2" key="1">
    <citation type="journal article" date="2017" name="Viruses">
        <title>Stumbling across the Same Phage: Comparative Genomics of Widespread Temperate Phages Infecting the Fish Pathogen Vibrio anguillarum.</title>
        <authorList>
            <person name="Kalatzis P.G."/>
            <person name="Rorbo N.I."/>
            <person name="Castillo D."/>
            <person name="Mauritzen J.J."/>
            <person name="Jorgensen J."/>
            <person name="Kokkari C."/>
            <person name="Zhang F."/>
            <person name="Katharios P."/>
            <person name="Middelboe M."/>
        </authorList>
    </citation>
    <scope>NUCLEOTIDE SEQUENCE [LARGE SCALE GENOMIC DNA]</scope>
</reference>
<evidence type="ECO:0000313" key="1">
    <source>
        <dbReference type="EMBL" id="APC46098.1"/>
    </source>
</evidence>